<evidence type="ECO:0000313" key="2">
    <source>
        <dbReference type="Proteomes" id="UP001163603"/>
    </source>
</evidence>
<evidence type="ECO:0000313" key="1">
    <source>
        <dbReference type="EMBL" id="KAJ0051449.1"/>
    </source>
</evidence>
<name>A0ACC0ZGY3_9ROSI</name>
<dbReference type="Proteomes" id="UP001163603">
    <property type="component" value="Chromosome 1"/>
</dbReference>
<gene>
    <name evidence="1" type="ORF">Pint_00437</name>
</gene>
<keyword evidence="2" id="KW-1185">Reference proteome</keyword>
<protein>
    <submittedName>
        <fullName evidence="1">Uncharacterized protein</fullName>
    </submittedName>
</protein>
<proteinExistence type="predicted"/>
<organism evidence="1 2">
    <name type="scientific">Pistacia integerrima</name>
    <dbReference type="NCBI Taxonomy" id="434235"/>
    <lineage>
        <taxon>Eukaryota</taxon>
        <taxon>Viridiplantae</taxon>
        <taxon>Streptophyta</taxon>
        <taxon>Embryophyta</taxon>
        <taxon>Tracheophyta</taxon>
        <taxon>Spermatophyta</taxon>
        <taxon>Magnoliopsida</taxon>
        <taxon>eudicotyledons</taxon>
        <taxon>Gunneridae</taxon>
        <taxon>Pentapetalae</taxon>
        <taxon>rosids</taxon>
        <taxon>malvids</taxon>
        <taxon>Sapindales</taxon>
        <taxon>Anacardiaceae</taxon>
        <taxon>Pistacia</taxon>
    </lineage>
</organism>
<sequence>MAKRSQKRPVRYEKDHSGCMWGLINIFDFRHGRSTQRLLSDRRRSGRLSVGAGSPMNNLHMLTWNDNREGTFDGEETRAVAADAGKPSVKSLIEEEMIGEQDAKEINNAEVEPKVFDSEQGNRKKKSRKRMKKAQKKSRDNIHDLDALESVKSEESCHHISEHQSTISLDIDNVMEEFCHQIYQKSVTCVNHDQPDELHLQSNQKNPDFEEKLSEAIKLLIGQKLIKGKHLSEDGEIHPSNELQDALQILGSDGELFLKHLKDPNSVLVECIQNFLDAQLEKDEDTKSVAGSNISEQEVSNLGQSDELVNHKQRRFFRKKVKSQERSPLTGNKASQTSNRIVILKPGPTSVQSLETERNIGSSPEPHYSIRNKGLNERIGSHFFLSEIKRKLKNAMGKEHQRISTDGIPKGLAYERQNSGNRDRAIKENVGINSPSKDHFFIEKIARPVGVKKGDKIGKLKDCDLDTKEKSANLPKQRVSNIYIEAKKHLSEMLNIGDENMDSSSRRVPKTLGRILSLPEYNFSPVGSPGRNWEPSFVTAQMRFLDSDTLQEKNESTSSLEQDSHFSHLGETTKSLETQPCIPGEITDDKVQAANLDSNSSVNQFHDNEVGKTSFSIGDEVLFIDDVEIVKTNGAVVQEESSVLDAPCEPSSSSSIKDDDQNVDESEIGDGQSYCSDIKQELSVDNQLPSSPLASPSKSSATKKVEDQGSAIDILERPSPVSVLEPLFAEEDISPASTRSRSAEVPVQPLQIQFEECDSATEDQCIQMKSSMEDKKSIFEYVKTVLQTSGLNWDELFMKSLSSDQLLDPSLCEEIEFFPSQICYEQKLLFDCINEVLMEVCGHYFGCTPSVSFAKPYIRPVPNMQNALHEIWEGILWHLIPLPLPHTLDQTVRKDLAKSGSWMDLRFDTDCIGIEMGEVILEELMEDTILSLENESPESRCPVILAVS</sequence>
<reference evidence="2" key="1">
    <citation type="journal article" date="2023" name="G3 (Bethesda)">
        <title>Genome assembly and association tests identify interacting loci associated with vigor, precocity, and sex in interspecific pistachio rootstocks.</title>
        <authorList>
            <person name="Palmer W."/>
            <person name="Jacygrad E."/>
            <person name="Sagayaradj S."/>
            <person name="Cavanaugh K."/>
            <person name="Han R."/>
            <person name="Bertier L."/>
            <person name="Beede B."/>
            <person name="Kafkas S."/>
            <person name="Golino D."/>
            <person name="Preece J."/>
            <person name="Michelmore R."/>
        </authorList>
    </citation>
    <scope>NUCLEOTIDE SEQUENCE [LARGE SCALE GENOMIC DNA]</scope>
</reference>
<comment type="caution">
    <text evidence="1">The sequence shown here is derived from an EMBL/GenBank/DDBJ whole genome shotgun (WGS) entry which is preliminary data.</text>
</comment>
<dbReference type="EMBL" id="CM047736">
    <property type="protein sequence ID" value="KAJ0051449.1"/>
    <property type="molecule type" value="Genomic_DNA"/>
</dbReference>
<accession>A0ACC0ZGY3</accession>